<dbReference type="EMBL" id="DXFT01000139">
    <property type="protein sequence ID" value="HIX03881.1"/>
    <property type="molecule type" value="Genomic_DNA"/>
</dbReference>
<dbReference type="PROSITE" id="PS51462">
    <property type="entry name" value="NUDIX"/>
    <property type="match status" value="1"/>
</dbReference>
<dbReference type="Proteomes" id="UP000824202">
    <property type="component" value="Unassembled WGS sequence"/>
</dbReference>
<accession>A0A9D2ABZ6</accession>
<dbReference type="SUPFAM" id="SSF55811">
    <property type="entry name" value="Nudix"/>
    <property type="match status" value="1"/>
</dbReference>
<dbReference type="CDD" id="cd03424">
    <property type="entry name" value="NUDIX_ADPRase_Nudt5_UGPPase_Nudt14"/>
    <property type="match status" value="1"/>
</dbReference>
<protein>
    <submittedName>
        <fullName evidence="3">NUDIX hydrolase</fullName>
    </submittedName>
</protein>
<gene>
    <name evidence="3" type="ORF">H9863_07185</name>
</gene>
<dbReference type="Gene3D" id="3.90.79.10">
    <property type="entry name" value="Nucleoside Triphosphate Pyrophosphohydrolase"/>
    <property type="match status" value="1"/>
</dbReference>
<dbReference type="InterPro" id="IPR000086">
    <property type="entry name" value="NUDIX_hydrolase_dom"/>
</dbReference>
<keyword evidence="1 3" id="KW-0378">Hydrolase</keyword>
<evidence type="ECO:0000256" key="1">
    <source>
        <dbReference type="ARBA" id="ARBA00022801"/>
    </source>
</evidence>
<dbReference type="AlphaFoldDB" id="A0A9D2ABZ6"/>
<name>A0A9D2ABZ6_9BACT</name>
<dbReference type="Pfam" id="PF00293">
    <property type="entry name" value="NUDIX"/>
    <property type="match status" value="1"/>
</dbReference>
<reference evidence="3" key="2">
    <citation type="submission" date="2021-04" db="EMBL/GenBank/DDBJ databases">
        <authorList>
            <person name="Gilroy R."/>
        </authorList>
    </citation>
    <scope>NUCLEOTIDE SEQUENCE</scope>
    <source>
        <strain evidence="3">23274</strain>
    </source>
</reference>
<comment type="caution">
    <text evidence="3">The sequence shown here is derived from an EMBL/GenBank/DDBJ whole genome shotgun (WGS) entry which is preliminary data.</text>
</comment>
<dbReference type="PANTHER" id="PTHR11839:SF1">
    <property type="entry name" value="ADP-SUGAR PYROPHOSPHATASE"/>
    <property type="match status" value="1"/>
</dbReference>
<evidence type="ECO:0000259" key="2">
    <source>
        <dbReference type="PROSITE" id="PS51462"/>
    </source>
</evidence>
<dbReference type="PANTHER" id="PTHR11839">
    <property type="entry name" value="UDP/ADP-SUGAR PYROPHOSPHATASE"/>
    <property type="match status" value="1"/>
</dbReference>
<organism evidence="3 4">
    <name type="scientific">Candidatus Odoribacter faecigallinarum</name>
    <dbReference type="NCBI Taxonomy" id="2838706"/>
    <lineage>
        <taxon>Bacteria</taxon>
        <taxon>Pseudomonadati</taxon>
        <taxon>Bacteroidota</taxon>
        <taxon>Bacteroidia</taxon>
        <taxon>Bacteroidales</taxon>
        <taxon>Odoribacteraceae</taxon>
        <taxon>Odoribacter</taxon>
    </lineage>
</organism>
<feature type="domain" description="Nudix hydrolase" evidence="2">
    <location>
        <begin position="44"/>
        <end position="178"/>
    </location>
</feature>
<reference evidence="3" key="1">
    <citation type="journal article" date="2021" name="PeerJ">
        <title>Extensive microbial diversity within the chicken gut microbiome revealed by metagenomics and culture.</title>
        <authorList>
            <person name="Gilroy R."/>
            <person name="Ravi A."/>
            <person name="Getino M."/>
            <person name="Pursley I."/>
            <person name="Horton D.L."/>
            <person name="Alikhan N.F."/>
            <person name="Baker D."/>
            <person name="Gharbi K."/>
            <person name="Hall N."/>
            <person name="Watson M."/>
            <person name="Adriaenssens E.M."/>
            <person name="Foster-Nyarko E."/>
            <person name="Jarju S."/>
            <person name="Secka A."/>
            <person name="Antonio M."/>
            <person name="Oren A."/>
            <person name="Chaudhuri R.R."/>
            <person name="La Ragione R."/>
            <person name="Hildebrand F."/>
            <person name="Pallen M.J."/>
        </authorList>
    </citation>
    <scope>NUCLEOTIDE SEQUENCE</scope>
    <source>
        <strain evidence="3">23274</strain>
    </source>
</reference>
<dbReference type="GO" id="GO:0006753">
    <property type="term" value="P:nucleoside phosphate metabolic process"/>
    <property type="evidence" value="ECO:0007669"/>
    <property type="project" value="TreeGrafter"/>
</dbReference>
<dbReference type="InterPro" id="IPR015797">
    <property type="entry name" value="NUDIX_hydrolase-like_dom_sf"/>
</dbReference>
<evidence type="ECO:0000313" key="3">
    <source>
        <dbReference type="EMBL" id="HIX03881.1"/>
    </source>
</evidence>
<dbReference type="GO" id="GO:0016787">
    <property type="term" value="F:hydrolase activity"/>
    <property type="evidence" value="ECO:0007669"/>
    <property type="project" value="UniProtKB-KW"/>
</dbReference>
<sequence>MKEEIKNWKVLASEYIATEPWFTVRKEKVELPNGSIIPSYYVMEYPAWINVIAITKEGKMVMERQYRHGLGQVNYELCAGVVDAADATPMDAAKRELLEETGYGNGEWQQWMKICVNPGTHNNLTYCFLATGVEPVEERHLEPTEDIAVELLSQEEVKFLLENDQIMQGLHVAPLWKYFALIDKKEI</sequence>
<dbReference type="GO" id="GO:0019693">
    <property type="term" value="P:ribose phosphate metabolic process"/>
    <property type="evidence" value="ECO:0007669"/>
    <property type="project" value="TreeGrafter"/>
</dbReference>
<proteinExistence type="predicted"/>
<evidence type="ECO:0000313" key="4">
    <source>
        <dbReference type="Proteomes" id="UP000824202"/>
    </source>
</evidence>